<protein>
    <recommendedName>
        <fullName evidence="4">RDD family protein</fullName>
    </recommendedName>
</protein>
<feature type="transmembrane region" description="Helical" evidence="1">
    <location>
        <begin position="80"/>
        <end position="97"/>
    </location>
</feature>
<dbReference type="Proteomes" id="UP001500101">
    <property type="component" value="Unassembled WGS sequence"/>
</dbReference>
<keyword evidence="1" id="KW-0812">Transmembrane</keyword>
<gene>
    <name evidence="2" type="ORF">GCM10022216_08050</name>
</gene>
<evidence type="ECO:0008006" key="4">
    <source>
        <dbReference type="Google" id="ProtNLM"/>
    </source>
</evidence>
<organism evidence="2 3">
    <name type="scientific">Sphingobacterium kyonggiense</name>
    <dbReference type="NCBI Taxonomy" id="714075"/>
    <lineage>
        <taxon>Bacteria</taxon>
        <taxon>Pseudomonadati</taxon>
        <taxon>Bacteroidota</taxon>
        <taxon>Sphingobacteriia</taxon>
        <taxon>Sphingobacteriales</taxon>
        <taxon>Sphingobacteriaceae</taxon>
        <taxon>Sphingobacterium</taxon>
    </lineage>
</organism>
<dbReference type="EMBL" id="BAAAZI010000004">
    <property type="protein sequence ID" value="GAA4134719.1"/>
    <property type="molecule type" value="Genomic_DNA"/>
</dbReference>
<evidence type="ECO:0000313" key="3">
    <source>
        <dbReference type="Proteomes" id="UP001500101"/>
    </source>
</evidence>
<name>A0ABP7YDT7_9SPHI</name>
<keyword evidence="3" id="KW-1185">Reference proteome</keyword>
<sequence>MDGLDLLKQHWQKNNDFPKVDKEAIRGMLYKSSSSLVKWIFIISLIELSLGIIFNVWYFFSGIKVEYSEESLWLDYLDNTATVIGYFITFYFIYAFFKAYMKIRNTKNTKDLLNDVLTARKRVSQYISFNIYLIIFSIGLGFLSFILENHVFEKGTGEIILYLTLMIIVGGLMGWLFISILKLYFRVLYVRLVKKLEKNYDELIIMENEDDIPPSR</sequence>
<proteinExistence type="predicted"/>
<feature type="transmembrane region" description="Helical" evidence="1">
    <location>
        <begin position="129"/>
        <end position="147"/>
    </location>
</feature>
<evidence type="ECO:0000256" key="1">
    <source>
        <dbReference type="SAM" id="Phobius"/>
    </source>
</evidence>
<feature type="transmembrane region" description="Helical" evidence="1">
    <location>
        <begin position="36"/>
        <end position="60"/>
    </location>
</feature>
<comment type="caution">
    <text evidence="2">The sequence shown here is derived from an EMBL/GenBank/DDBJ whole genome shotgun (WGS) entry which is preliminary data.</text>
</comment>
<dbReference type="RefSeq" id="WP_344673398.1">
    <property type="nucleotide sequence ID" value="NZ_BAAAZI010000004.1"/>
</dbReference>
<reference evidence="3" key="1">
    <citation type="journal article" date="2019" name="Int. J. Syst. Evol. Microbiol.">
        <title>The Global Catalogue of Microorganisms (GCM) 10K type strain sequencing project: providing services to taxonomists for standard genome sequencing and annotation.</title>
        <authorList>
            <consortium name="The Broad Institute Genomics Platform"/>
            <consortium name="The Broad Institute Genome Sequencing Center for Infectious Disease"/>
            <person name="Wu L."/>
            <person name="Ma J."/>
        </authorList>
    </citation>
    <scope>NUCLEOTIDE SEQUENCE [LARGE SCALE GENOMIC DNA]</scope>
    <source>
        <strain evidence="3">JCM 16704</strain>
    </source>
</reference>
<feature type="transmembrane region" description="Helical" evidence="1">
    <location>
        <begin position="159"/>
        <end position="185"/>
    </location>
</feature>
<keyword evidence="1" id="KW-1133">Transmembrane helix</keyword>
<accession>A0ABP7YDT7</accession>
<evidence type="ECO:0000313" key="2">
    <source>
        <dbReference type="EMBL" id="GAA4134719.1"/>
    </source>
</evidence>
<keyword evidence="1" id="KW-0472">Membrane</keyword>